<sequence length="204" mass="22467">MPQARSGATPDDGLSTRQRRLRPILAVNTGEGKGKTTAAMGTALRAWNQGWRVGVFQFVKSGRWHVGEQDALQALGKLHEETGVGGPVVWEVMGTGWSWARSFDAAENPEAAAREGWRHVCELLANQAMDFYLLDEFTYPLHWGWLDVEEVVDTLVNRPGTQHVVITGRHAPAALVEAADLVTEMTKITHPFDAGQRGQAGIEW</sequence>
<dbReference type="Proteomes" id="UP001212097">
    <property type="component" value="Chromosome"/>
</dbReference>
<evidence type="ECO:0000256" key="1">
    <source>
        <dbReference type="SAM" id="MobiDB-lite"/>
    </source>
</evidence>
<keyword evidence="2" id="KW-0808">Transferase</keyword>
<proteinExistence type="predicted"/>
<dbReference type="PIRSF" id="PIRSF015617">
    <property type="entry name" value="Adensltrnsf_CobA"/>
    <property type="match status" value="1"/>
</dbReference>
<reference evidence="2 3" key="2">
    <citation type="submission" date="2023-06" db="EMBL/GenBank/DDBJ databases">
        <title>The Gram-positive Non-spore-bearing Anaerobic Bacilli of Human Feces.</title>
        <authorList>
            <person name="Eggerth A.H."/>
        </authorList>
    </citation>
    <scope>NUCLEOTIDE SEQUENCE [LARGE SCALE GENOMIC DNA]</scope>
    <source>
        <strain evidence="2 3">CBA3108</strain>
    </source>
</reference>
<accession>A0ABY7R1C3</accession>
<protein>
    <submittedName>
        <fullName evidence="2">Cob(I)yrinic acid a,c-diamide adenosyltransferase</fullName>
        <ecNumber evidence="2">2.5.1.17</ecNumber>
    </submittedName>
</protein>
<dbReference type="NCBIfam" id="NF004637">
    <property type="entry name" value="PRK05986.1"/>
    <property type="match status" value="1"/>
</dbReference>
<reference evidence="2 3" key="1">
    <citation type="submission" date="2023-01" db="EMBL/GenBank/DDBJ databases">
        <authorList>
            <person name="Lee S.H."/>
            <person name="Jung H.S."/>
            <person name="Yun J.U."/>
        </authorList>
    </citation>
    <scope>NUCLEOTIDE SEQUENCE [LARGE SCALE GENOMIC DNA]</scope>
    <source>
        <strain evidence="2 3">CBA3108</strain>
    </source>
</reference>
<dbReference type="PANTHER" id="PTHR46638">
    <property type="entry name" value="CORRINOID ADENOSYLTRANSFERASE"/>
    <property type="match status" value="1"/>
</dbReference>
<keyword evidence="3" id="KW-1185">Reference proteome</keyword>
<dbReference type="SUPFAM" id="SSF52540">
    <property type="entry name" value="P-loop containing nucleoside triphosphate hydrolases"/>
    <property type="match status" value="1"/>
</dbReference>
<name>A0ABY7R1C3_9ACTN</name>
<dbReference type="EC" id="2.5.1.17" evidence="2"/>
<evidence type="ECO:0000313" key="2">
    <source>
        <dbReference type="EMBL" id="WCC80327.1"/>
    </source>
</evidence>
<evidence type="ECO:0000313" key="3">
    <source>
        <dbReference type="Proteomes" id="UP001212097"/>
    </source>
</evidence>
<dbReference type="NCBIfam" id="TIGR00708">
    <property type="entry name" value="cobA"/>
    <property type="match status" value="1"/>
</dbReference>
<dbReference type="RefSeq" id="WP_271418508.1">
    <property type="nucleotide sequence ID" value="NZ_CP115668.1"/>
</dbReference>
<dbReference type="CDD" id="cd00561">
    <property type="entry name" value="CobA_ACA"/>
    <property type="match status" value="1"/>
</dbReference>
<gene>
    <name evidence="2" type="primary">cobO</name>
    <name evidence="2" type="ORF">O6R08_01920</name>
</gene>
<dbReference type="InterPro" id="IPR027417">
    <property type="entry name" value="P-loop_NTPase"/>
</dbReference>
<dbReference type="Gene3D" id="3.40.50.300">
    <property type="entry name" value="P-loop containing nucleotide triphosphate hydrolases"/>
    <property type="match status" value="1"/>
</dbReference>
<dbReference type="InterPro" id="IPR003724">
    <property type="entry name" value="CblAdoTrfase_CobA"/>
</dbReference>
<dbReference type="GO" id="GO:0008817">
    <property type="term" value="F:corrinoid adenosyltransferase activity"/>
    <property type="evidence" value="ECO:0007669"/>
    <property type="project" value="UniProtKB-EC"/>
</dbReference>
<dbReference type="PANTHER" id="PTHR46638:SF1">
    <property type="entry name" value="CORRINOID ADENOSYLTRANSFERASE"/>
    <property type="match status" value="1"/>
</dbReference>
<dbReference type="EMBL" id="CP115668">
    <property type="protein sequence ID" value="WCC80327.1"/>
    <property type="molecule type" value="Genomic_DNA"/>
</dbReference>
<dbReference type="Pfam" id="PF02572">
    <property type="entry name" value="CobA_CobO_BtuR"/>
    <property type="match status" value="1"/>
</dbReference>
<organism evidence="2 3">
    <name type="scientific">Cutibacterium equinum</name>
    <dbReference type="NCBI Taxonomy" id="3016342"/>
    <lineage>
        <taxon>Bacteria</taxon>
        <taxon>Bacillati</taxon>
        <taxon>Actinomycetota</taxon>
        <taxon>Actinomycetes</taxon>
        <taxon>Propionibacteriales</taxon>
        <taxon>Propionibacteriaceae</taxon>
        <taxon>Cutibacterium</taxon>
    </lineage>
</organism>
<feature type="region of interest" description="Disordered" evidence="1">
    <location>
        <begin position="1"/>
        <end position="20"/>
    </location>
</feature>